<protein>
    <submittedName>
        <fullName evidence="1">Uncharacterized protein</fullName>
    </submittedName>
</protein>
<dbReference type="Proteomes" id="UP000004994">
    <property type="component" value="Chromosome 2"/>
</dbReference>
<sequence>MKLKEVIKMITGSNLKSKRFRFSYTRNLRVQCC</sequence>
<evidence type="ECO:0000313" key="2">
    <source>
        <dbReference type="Proteomes" id="UP000004994"/>
    </source>
</evidence>
<dbReference type="AlphaFoldDB" id="A0A3Q7F8W5"/>
<dbReference type="Gramene" id="Solyc02g083770.3.1">
    <property type="protein sequence ID" value="Solyc02g083770.3.1.1"/>
    <property type="gene ID" value="Solyc02g083770.3"/>
</dbReference>
<proteinExistence type="predicted"/>
<evidence type="ECO:0000313" key="1">
    <source>
        <dbReference type="EnsemblPlants" id="Solyc02g083770.3.1.1"/>
    </source>
</evidence>
<dbReference type="EnsemblPlants" id="Solyc02g083770.3.1">
    <property type="protein sequence ID" value="Solyc02g083770.3.1.1"/>
    <property type="gene ID" value="Solyc02g083770.3"/>
</dbReference>
<dbReference type="InParanoid" id="A0A3Q7F8W5"/>
<reference evidence="1" key="1">
    <citation type="journal article" date="2012" name="Nature">
        <title>The tomato genome sequence provides insights into fleshy fruit evolution.</title>
        <authorList>
            <consortium name="Tomato Genome Consortium"/>
        </authorList>
    </citation>
    <scope>NUCLEOTIDE SEQUENCE [LARGE SCALE GENOMIC DNA]</scope>
    <source>
        <strain evidence="1">cv. Heinz 1706</strain>
    </source>
</reference>
<keyword evidence="2" id="KW-1185">Reference proteome</keyword>
<name>A0A3Q7F8W5_SOLLC</name>
<organism evidence="1">
    <name type="scientific">Solanum lycopersicum</name>
    <name type="common">Tomato</name>
    <name type="synonym">Lycopersicon esculentum</name>
    <dbReference type="NCBI Taxonomy" id="4081"/>
    <lineage>
        <taxon>Eukaryota</taxon>
        <taxon>Viridiplantae</taxon>
        <taxon>Streptophyta</taxon>
        <taxon>Embryophyta</taxon>
        <taxon>Tracheophyta</taxon>
        <taxon>Spermatophyta</taxon>
        <taxon>Magnoliopsida</taxon>
        <taxon>eudicotyledons</taxon>
        <taxon>Gunneridae</taxon>
        <taxon>Pentapetalae</taxon>
        <taxon>asterids</taxon>
        <taxon>lamiids</taxon>
        <taxon>Solanales</taxon>
        <taxon>Solanaceae</taxon>
        <taxon>Solanoideae</taxon>
        <taxon>Solaneae</taxon>
        <taxon>Solanum</taxon>
        <taxon>Solanum subgen. Lycopersicon</taxon>
    </lineage>
</organism>
<accession>A0A3Q7F8W5</accession>
<reference evidence="1" key="2">
    <citation type="submission" date="2019-01" db="UniProtKB">
        <authorList>
            <consortium name="EnsemblPlants"/>
        </authorList>
    </citation>
    <scope>IDENTIFICATION</scope>
    <source>
        <strain evidence="1">cv. Heinz 1706</strain>
    </source>
</reference>